<dbReference type="PROSITE" id="PS51318">
    <property type="entry name" value="TAT"/>
    <property type="match status" value="1"/>
</dbReference>
<protein>
    <submittedName>
        <fullName evidence="2">Uncharacterized protein</fullName>
    </submittedName>
</protein>
<dbReference type="EMBL" id="FNJN01000003">
    <property type="protein sequence ID" value="SDO99061.1"/>
    <property type="molecule type" value="Genomic_DNA"/>
</dbReference>
<keyword evidence="1" id="KW-0732">Signal</keyword>
<feature type="chain" id="PRO_5010190549" evidence="1">
    <location>
        <begin position="27"/>
        <end position="163"/>
    </location>
</feature>
<dbReference type="Proteomes" id="UP000186456">
    <property type="component" value="Unassembled WGS sequence"/>
</dbReference>
<organism evidence="2 3">
    <name type="scientific">Microbacterium testaceum (strain StLB037)</name>
    <dbReference type="NCBI Taxonomy" id="979556"/>
    <lineage>
        <taxon>Bacteria</taxon>
        <taxon>Bacillati</taxon>
        <taxon>Actinomycetota</taxon>
        <taxon>Actinomycetes</taxon>
        <taxon>Micrococcales</taxon>
        <taxon>Microbacteriaceae</taxon>
        <taxon>Microbacterium</taxon>
    </lineage>
</organism>
<dbReference type="Gene3D" id="2.60.40.10">
    <property type="entry name" value="Immunoglobulins"/>
    <property type="match status" value="1"/>
</dbReference>
<proteinExistence type="predicted"/>
<dbReference type="InterPro" id="IPR013783">
    <property type="entry name" value="Ig-like_fold"/>
</dbReference>
<dbReference type="SUPFAM" id="SSF49265">
    <property type="entry name" value="Fibronectin type III"/>
    <property type="match status" value="1"/>
</dbReference>
<sequence length="163" mass="16027">MTRRRAAVAVAAALALALTVPTAAAAAWRATASAPAFSLSTSALAAPVTTCTSKPAVLGLSSYAQISWSPITDATSYTVTATNSANGAAQVVATGVTATTIDITGSVLTSLLASVVRALLDGGTVVITVTAVTQKWTSPPSNGQPVVLSSLVGGLLGGVKCQN</sequence>
<dbReference type="RefSeq" id="WP_074695065.1">
    <property type="nucleotide sequence ID" value="NZ_FNJN01000003.1"/>
</dbReference>
<dbReference type="GO" id="GO:0005975">
    <property type="term" value="P:carbohydrate metabolic process"/>
    <property type="evidence" value="ECO:0007669"/>
    <property type="project" value="UniProtKB-ARBA"/>
</dbReference>
<gene>
    <name evidence="2" type="ORF">SAMN04487788_1703</name>
</gene>
<reference evidence="2 3" key="1">
    <citation type="submission" date="2016-10" db="EMBL/GenBank/DDBJ databases">
        <authorList>
            <person name="de Groot N.N."/>
        </authorList>
    </citation>
    <scope>NUCLEOTIDE SEQUENCE [LARGE SCALE GENOMIC DNA]</scope>
    <source>
        <strain evidence="2 3">StLB037</strain>
    </source>
</reference>
<dbReference type="InterPro" id="IPR036116">
    <property type="entry name" value="FN3_sf"/>
</dbReference>
<dbReference type="InterPro" id="IPR006311">
    <property type="entry name" value="TAT_signal"/>
</dbReference>
<evidence type="ECO:0000313" key="3">
    <source>
        <dbReference type="Proteomes" id="UP000186456"/>
    </source>
</evidence>
<feature type="signal peptide" evidence="1">
    <location>
        <begin position="1"/>
        <end position="26"/>
    </location>
</feature>
<accession>A0A1H0P285</accession>
<name>A0A1H0P285_MICTS</name>
<evidence type="ECO:0000313" key="2">
    <source>
        <dbReference type="EMBL" id="SDO99061.1"/>
    </source>
</evidence>
<dbReference type="AlphaFoldDB" id="A0A1H0P285"/>
<evidence type="ECO:0000256" key="1">
    <source>
        <dbReference type="SAM" id="SignalP"/>
    </source>
</evidence>